<reference evidence="6 7" key="1">
    <citation type="journal article" date="2018" name="Gigascience">
        <title>Genomes of trombidid mites reveal novel predicted allergens and laterally-transferred genes associated with secondary metabolism.</title>
        <authorList>
            <person name="Dong X."/>
            <person name="Chaisiri K."/>
            <person name="Xia D."/>
            <person name="Armstrong S.D."/>
            <person name="Fang Y."/>
            <person name="Donnelly M.J."/>
            <person name="Kadowaki T."/>
            <person name="McGarry J.W."/>
            <person name="Darby A.C."/>
            <person name="Makepeace B.L."/>
        </authorList>
    </citation>
    <scope>NUCLEOTIDE SEQUENCE [LARGE SCALE GENOMIC DNA]</scope>
    <source>
        <strain evidence="6">UoL-UT</strain>
    </source>
</reference>
<dbReference type="PANTHER" id="PTHR24300:SF375">
    <property type="entry name" value="CYTOCHROME P450 FAMILY"/>
    <property type="match status" value="1"/>
</dbReference>
<dbReference type="GO" id="GO:0006805">
    <property type="term" value="P:xenobiotic metabolic process"/>
    <property type="evidence" value="ECO:0007669"/>
    <property type="project" value="TreeGrafter"/>
</dbReference>
<dbReference type="PRINTS" id="PR00463">
    <property type="entry name" value="EP450I"/>
</dbReference>
<dbReference type="GO" id="GO:0006082">
    <property type="term" value="P:organic acid metabolic process"/>
    <property type="evidence" value="ECO:0007669"/>
    <property type="project" value="TreeGrafter"/>
</dbReference>
<dbReference type="SUPFAM" id="SSF48264">
    <property type="entry name" value="Cytochrome P450"/>
    <property type="match status" value="1"/>
</dbReference>
<keyword evidence="2" id="KW-0479">Metal-binding</keyword>
<name>A0A443SHE1_9ACAR</name>
<keyword evidence="5" id="KW-0812">Transmembrane</keyword>
<dbReference type="GO" id="GO:0020037">
    <property type="term" value="F:heme binding"/>
    <property type="evidence" value="ECO:0007669"/>
    <property type="project" value="InterPro"/>
</dbReference>
<comment type="caution">
    <text evidence="6">The sequence shown here is derived from an EMBL/GenBank/DDBJ whole genome shotgun (WGS) entry which is preliminary data.</text>
</comment>
<evidence type="ECO:0000313" key="7">
    <source>
        <dbReference type="Proteomes" id="UP000288716"/>
    </source>
</evidence>
<evidence type="ECO:0000313" key="6">
    <source>
        <dbReference type="EMBL" id="RWS26919.1"/>
    </source>
</evidence>
<keyword evidence="4" id="KW-0560">Oxidoreductase</keyword>
<dbReference type="InterPro" id="IPR002401">
    <property type="entry name" value="Cyt_P450_E_grp-I"/>
</dbReference>
<evidence type="ECO:0000256" key="5">
    <source>
        <dbReference type="SAM" id="Phobius"/>
    </source>
</evidence>
<keyword evidence="3" id="KW-0408">Iron</keyword>
<dbReference type="EMBL" id="NCKV01002384">
    <property type="protein sequence ID" value="RWS26919.1"/>
    <property type="molecule type" value="Genomic_DNA"/>
</dbReference>
<dbReference type="GO" id="GO:0016712">
    <property type="term" value="F:oxidoreductase activity, acting on paired donors, with incorporation or reduction of molecular oxygen, reduced flavin or flavoprotein as one donor, and incorporation of one atom of oxygen"/>
    <property type="evidence" value="ECO:0007669"/>
    <property type="project" value="TreeGrafter"/>
</dbReference>
<keyword evidence="4" id="KW-0503">Monooxygenase</keyword>
<evidence type="ECO:0000256" key="4">
    <source>
        <dbReference type="ARBA" id="ARBA00023033"/>
    </source>
</evidence>
<evidence type="ECO:0000256" key="1">
    <source>
        <dbReference type="ARBA" id="ARBA00010617"/>
    </source>
</evidence>
<protein>
    <submittedName>
        <fullName evidence="6">Cytochrome P450 2H2-like isoform X3</fullName>
    </submittedName>
</protein>
<dbReference type="Pfam" id="PF00067">
    <property type="entry name" value="p450"/>
    <property type="match status" value="1"/>
</dbReference>
<dbReference type="OrthoDB" id="1103324at2759"/>
<dbReference type="VEuPathDB" id="VectorBase:LDEU005121"/>
<evidence type="ECO:0000256" key="3">
    <source>
        <dbReference type="ARBA" id="ARBA00023004"/>
    </source>
</evidence>
<dbReference type="Gene3D" id="1.10.630.10">
    <property type="entry name" value="Cytochrome P450"/>
    <property type="match status" value="1"/>
</dbReference>
<dbReference type="GO" id="GO:0005737">
    <property type="term" value="C:cytoplasm"/>
    <property type="evidence" value="ECO:0007669"/>
    <property type="project" value="TreeGrafter"/>
</dbReference>
<evidence type="ECO:0000256" key="2">
    <source>
        <dbReference type="ARBA" id="ARBA00022723"/>
    </source>
</evidence>
<gene>
    <name evidence="6" type="ORF">B4U80_13735</name>
</gene>
<dbReference type="PANTHER" id="PTHR24300">
    <property type="entry name" value="CYTOCHROME P450 508A4-RELATED"/>
    <property type="match status" value="1"/>
</dbReference>
<dbReference type="GO" id="GO:0005506">
    <property type="term" value="F:iron ion binding"/>
    <property type="evidence" value="ECO:0007669"/>
    <property type="project" value="InterPro"/>
</dbReference>
<feature type="transmembrane region" description="Helical" evidence="5">
    <location>
        <begin position="20"/>
        <end position="48"/>
    </location>
</feature>
<dbReference type="Proteomes" id="UP000288716">
    <property type="component" value="Unassembled WGS sequence"/>
</dbReference>
<keyword evidence="5" id="KW-1133">Transmembrane helix</keyword>
<accession>A0A443SHE1</accession>
<comment type="similarity">
    <text evidence="1">Belongs to the cytochrome P450 family.</text>
</comment>
<dbReference type="InterPro" id="IPR001128">
    <property type="entry name" value="Cyt_P450"/>
</dbReference>
<dbReference type="InterPro" id="IPR050182">
    <property type="entry name" value="Cytochrome_P450_fam2"/>
</dbReference>
<keyword evidence="5" id="KW-0472">Membrane</keyword>
<keyword evidence="7" id="KW-1185">Reference proteome</keyword>
<proteinExistence type="inferred from homology"/>
<organism evidence="6 7">
    <name type="scientific">Leptotrombidium deliense</name>
    <dbReference type="NCBI Taxonomy" id="299467"/>
    <lineage>
        <taxon>Eukaryota</taxon>
        <taxon>Metazoa</taxon>
        <taxon>Ecdysozoa</taxon>
        <taxon>Arthropoda</taxon>
        <taxon>Chelicerata</taxon>
        <taxon>Arachnida</taxon>
        <taxon>Acari</taxon>
        <taxon>Acariformes</taxon>
        <taxon>Trombidiformes</taxon>
        <taxon>Prostigmata</taxon>
        <taxon>Anystina</taxon>
        <taxon>Parasitengona</taxon>
        <taxon>Trombiculoidea</taxon>
        <taxon>Trombiculidae</taxon>
        <taxon>Leptotrombidium</taxon>
    </lineage>
</organism>
<dbReference type="AlphaFoldDB" id="A0A443SHE1"/>
<dbReference type="InterPro" id="IPR036396">
    <property type="entry name" value="Cyt_P450_sf"/>
</dbReference>
<sequence length="108" mass="12275">MSNEFQVLEKIKGVNEKVKTLAGIFVLFFVAGTETTATTTFHGITLLAKYPEIQKKLFKELEMFDKDSRIWFSDIDNLHYTRACIAEIQRFASAVPLNLIHLNSGCSM</sequence>
<dbReference type="STRING" id="299467.A0A443SHE1"/>